<dbReference type="EMBL" id="CM042023">
    <property type="protein sequence ID" value="KAI3812594.1"/>
    <property type="molecule type" value="Genomic_DNA"/>
</dbReference>
<reference evidence="2" key="1">
    <citation type="journal article" date="2022" name="Mol. Ecol. Resour.">
        <title>The genomes of chicory, endive, great burdock and yacon provide insights into Asteraceae palaeo-polyploidization history and plant inulin production.</title>
        <authorList>
            <person name="Fan W."/>
            <person name="Wang S."/>
            <person name="Wang H."/>
            <person name="Wang A."/>
            <person name="Jiang F."/>
            <person name="Liu H."/>
            <person name="Zhao H."/>
            <person name="Xu D."/>
            <person name="Zhang Y."/>
        </authorList>
    </citation>
    <scope>NUCLEOTIDE SEQUENCE [LARGE SCALE GENOMIC DNA]</scope>
    <source>
        <strain evidence="2">cv. Yunnan</strain>
    </source>
</reference>
<comment type="caution">
    <text evidence="1">The sequence shown here is derived from an EMBL/GenBank/DDBJ whole genome shotgun (WGS) entry which is preliminary data.</text>
</comment>
<organism evidence="1 2">
    <name type="scientific">Smallanthus sonchifolius</name>
    <dbReference type="NCBI Taxonomy" id="185202"/>
    <lineage>
        <taxon>Eukaryota</taxon>
        <taxon>Viridiplantae</taxon>
        <taxon>Streptophyta</taxon>
        <taxon>Embryophyta</taxon>
        <taxon>Tracheophyta</taxon>
        <taxon>Spermatophyta</taxon>
        <taxon>Magnoliopsida</taxon>
        <taxon>eudicotyledons</taxon>
        <taxon>Gunneridae</taxon>
        <taxon>Pentapetalae</taxon>
        <taxon>asterids</taxon>
        <taxon>campanulids</taxon>
        <taxon>Asterales</taxon>
        <taxon>Asteraceae</taxon>
        <taxon>Asteroideae</taxon>
        <taxon>Heliantheae alliance</taxon>
        <taxon>Millerieae</taxon>
        <taxon>Smallanthus</taxon>
    </lineage>
</organism>
<reference evidence="1 2" key="2">
    <citation type="journal article" date="2022" name="Mol. Ecol. Resour.">
        <title>The genomes of chicory, endive, great burdock and yacon provide insights into Asteraceae paleo-polyploidization history and plant inulin production.</title>
        <authorList>
            <person name="Fan W."/>
            <person name="Wang S."/>
            <person name="Wang H."/>
            <person name="Wang A."/>
            <person name="Jiang F."/>
            <person name="Liu H."/>
            <person name="Zhao H."/>
            <person name="Xu D."/>
            <person name="Zhang Y."/>
        </authorList>
    </citation>
    <scope>NUCLEOTIDE SEQUENCE [LARGE SCALE GENOMIC DNA]</scope>
    <source>
        <strain evidence="2">cv. Yunnan</strain>
        <tissue evidence="1">Leaves</tissue>
    </source>
</reference>
<gene>
    <name evidence="1" type="ORF">L1987_17305</name>
</gene>
<keyword evidence="2" id="KW-1185">Reference proteome</keyword>
<accession>A0ACB9IX44</accession>
<dbReference type="Proteomes" id="UP001056120">
    <property type="component" value="Linkage Group LG06"/>
</dbReference>
<evidence type="ECO:0000313" key="1">
    <source>
        <dbReference type="EMBL" id="KAI3812594.1"/>
    </source>
</evidence>
<name>A0ACB9IX44_9ASTR</name>
<proteinExistence type="predicted"/>
<protein>
    <submittedName>
        <fullName evidence="1">Uncharacterized protein</fullName>
    </submittedName>
</protein>
<sequence>MSPESSHTLPPLTTTVSHPRVFSFQSILKSFICSQFSQTVAICHLHPTIFQILPPFRILPNCRNRHPTFHASPPLQCLRILGHMATRPSPPRIFYSIFIYFGFKLSLLRKN</sequence>
<evidence type="ECO:0000313" key="2">
    <source>
        <dbReference type="Proteomes" id="UP001056120"/>
    </source>
</evidence>